<dbReference type="Proteomes" id="UP001385892">
    <property type="component" value="Unassembled WGS sequence"/>
</dbReference>
<protein>
    <recommendedName>
        <fullName evidence="5">Glycine zipper 2TM domain-containing protein</fullName>
    </recommendedName>
</protein>
<feature type="transmembrane region" description="Helical" evidence="2">
    <location>
        <begin position="65"/>
        <end position="83"/>
    </location>
</feature>
<keyword evidence="2" id="KW-0812">Transmembrane</keyword>
<gene>
    <name evidence="3" type="ORF">WKW82_25205</name>
</gene>
<name>A0ABU8WTY9_9BURK</name>
<feature type="compositionally biased region" description="Basic and acidic residues" evidence="1">
    <location>
        <begin position="201"/>
        <end position="224"/>
    </location>
</feature>
<proteinExistence type="predicted"/>
<evidence type="ECO:0000313" key="4">
    <source>
        <dbReference type="Proteomes" id="UP001385892"/>
    </source>
</evidence>
<evidence type="ECO:0008006" key="5">
    <source>
        <dbReference type="Google" id="ProtNLM"/>
    </source>
</evidence>
<evidence type="ECO:0000313" key="3">
    <source>
        <dbReference type="EMBL" id="MEJ8849967.1"/>
    </source>
</evidence>
<dbReference type="RefSeq" id="WP_340345130.1">
    <property type="nucleotide sequence ID" value="NZ_JBBKZT010000012.1"/>
</dbReference>
<evidence type="ECO:0000256" key="1">
    <source>
        <dbReference type="SAM" id="MobiDB-lite"/>
    </source>
</evidence>
<reference evidence="3 4" key="1">
    <citation type="submission" date="2024-03" db="EMBL/GenBank/DDBJ databases">
        <title>Novel species of the genus Variovorax.</title>
        <authorList>
            <person name="Liu Q."/>
            <person name="Xin Y.-H."/>
        </authorList>
    </citation>
    <scope>NUCLEOTIDE SEQUENCE [LARGE SCALE GENOMIC DNA]</scope>
    <source>
        <strain evidence="3 4">KACC 18900</strain>
    </source>
</reference>
<keyword evidence="4" id="KW-1185">Reference proteome</keyword>
<accession>A0ABU8WTY9</accession>
<sequence>MNITTWQHAGTRAIVAAVILSLAGCQAPGPTAGSSPAGAQSQSLSPAEMQLREDEERFNNTVISAVLTGAAGGALLGGVLGAVTGRKDKKSILTGAAAGAVVGGTALGIDGYLTAKKEQAGRQNVRAAQAAAADVQQDNNRLQAYLDTSSRVLAEGQARLAKLQRDIAAKKVSTAEAQQARAREEKNIASMNQTLTQARKTRQEYAEASEKLKGSRENTRDMDGEIRRMDQQIGQLESTVSAYNKALSVSKA</sequence>
<keyword evidence="2" id="KW-1133">Transmembrane helix</keyword>
<feature type="region of interest" description="Disordered" evidence="1">
    <location>
        <begin position="197"/>
        <end position="224"/>
    </location>
</feature>
<keyword evidence="2" id="KW-0472">Membrane</keyword>
<evidence type="ECO:0000256" key="2">
    <source>
        <dbReference type="SAM" id="Phobius"/>
    </source>
</evidence>
<dbReference type="EMBL" id="JBBKZT010000012">
    <property type="protein sequence ID" value="MEJ8849967.1"/>
    <property type="molecule type" value="Genomic_DNA"/>
</dbReference>
<comment type="caution">
    <text evidence="3">The sequence shown here is derived from an EMBL/GenBank/DDBJ whole genome shotgun (WGS) entry which is preliminary data.</text>
</comment>
<organism evidence="3 4">
    <name type="scientific">Variovorax rhizosphaerae</name>
    <dbReference type="NCBI Taxonomy" id="1836200"/>
    <lineage>
        <taxon>Bacteria</taxon>
        <taxon>Pseudomonadati</taxon>
        <taxon>Pseudomonadota</taxon>
        <taxon>Betaproteobacteria</taxon>
        <taxon>Burkholderiales</taxon>
        <taxon>Comamonadaceae</taxon>
        <taxon>Variovorax</taxon>
    </lineage>
</organism>